<dbReference type="PANTHER" id="PTHR33608">
    <property type="entry name" value="BLL2464 PROTEIN"/>
    <property type="match status" value="1"/>
</dbReference>
<dbReference type="PANTHER" id="PTHR33608:SF3">
    <property type="entry name" value="SLR2013 PROTEIN"/>
    <property type="match status" value="1"/>
</dbReference>
<accession>A0A7V5NWW8</accession>
<feature type="domain" description="DUF58" evidence="1">
    <location>
        <begin position="199"/>
        <end position="375"/>
    </location>
</feature>
<protein>
    <submittedName>
        <fullName evidence="2">DUF58 domain-containing protein</fullName>
    </submittedName>
</protein>
<name>A0A7V5NWW8_9PROT</name>
<evidence type="ECO:0000259" key="1">
    <source>
        <dbReference type="Pfam" id="PF01882"/>
    </source>
</evidence>
<dbReference type="Proteomes" id="UP000885806">
    <property type="component" value="Unassembled WGS sequence"/>
</dbReference>
<dbReference type="Gene3D" id="3.40.50.410">
    <property type="entry name" value="von Willebrand factor, type A domain"/>
    <property type="match status" value="1"/>
</dbReference>
<dbReference type="InterPro" id="IPR036465">
    <property type="entry name" value="vWFA_dom_sf"/>
</dbReference>
<dbReference type="AlphaFoldDB" id="A0A7V5NWW8"/>
<comment type="caution">
    <text evidence="2">The sequence shown here is derived from an EMBL/GenBank/DDBJ whole genome shotgun (WGS) entry which is preliminary data.</text>
</comment>
<dbReference type="InterPro" id="IPR002881">
    <property type="entry name" value="DUF58"/>
</dbReference>
<sequence>MPFYPTRRAVLLAGLGLPLTLALAVFSPALWAIGAAWIALVAGLMVYDLLFSSSPGQIELNQDIPASLYVGSKQDIGFIYSLKGWRKPFRPEMKLTVNDRLKVEPNIWYPPFEAPRLLGSFRVTAQRRGEAAIETVWLRWTGPLGLVWRQRVDRLNRTIAVIPDTRLVKDKAIEIFTRDAAHGLKMQIERGEGTEFDSLREFMPGMDKRAIDWKHSARHRKLHAKEFRTERNHNIVFAIDTGYLMSEPLKGMARVDWAINASLLISYISLKFGDRVGFFGFDKNPYLFSKPVAGTNSFPHLQKLTAQLEYSANETNFTLCLSQLSKSLQRRSLIIVFTDFIDTITAELMIENISRLIKSHVVLFVSFEDTELAALMNVRPKTPDDVTKAVLAGALDKERDVVLARLERMGVQIVRADIESMSTAVLNKFLDLKRREMI</sequence>
<gene>
    <name evidence="2" type="ORF">ENK01_02410</name>
</gene>
<evidence type="ECO:0000313" key="2">
    <source>
        <dbReference type="EMBL" id="HHI88782.1"/>
    </source>
</evidence>
<organism evidence="2">
    <name type="scientific">Hellea balneolensis</name>
    <dbReference type="NCBI Taxonomy" id="287478"/>
    <lineage>
        <taxon>Bacteria</taxon>
        <taxon>Pseudomonadati</taxon>
        <taxon>Pseudomonadota</taxon>
        <taxon>Alphaproteobacteria</taxon>
        <taxon>Maricaulales</taxon>
        <taxon>Robiginitomaculaceae</taxon>
        <taxon>Hellea</taxon>
    </lineage>
</organism>
<reference evidence="2" key="1">
    <citation type="journal article" date="2020" name="mSystems">
        <title>Genome- and Community-Level Interaction Insights into Carbon Utilization and Element Cycling Functions of Hydrothermarchaeota in Hydrothermal Sediment.</title>
        <authorList>
            <person name="Zhou Z."/>
            <person name="Liu Y."/>
            <person name="Xu W."/>
            <person name="Pan J."/>
            <person name="Luo Z.H."/>
            <person name="Li M."/>
        </authorList>
    </citation>
    <scope>NUCLEOTIDE SEQUENCE [LARGE SCALE GENOMIC DNA]</scope>
    <source>
        <strain evidence="2">HyVt-538</strain>
    </source>
</reference>
<dbReference type="InterPro" id="IPR006311">
    <property type="entry name" value="TAT_signal"/>
</dbReference>
<dbReference type="EMBL" id="DROP01000163">
    <property type="protein sequence ID" value="HHI88782.1"/>
    <property type="molecule type" value="Genomic_DNA"/>
</dbReference>
<dbReference type="PROSITE" id="PS51318">
    <property type="entry name" value="TAT"/>
    <property type="match status" value="1"/>
</dbReference>
<dbReference type="SUPFAM" id="SSF53300">
    <property type="entry name" value="vWA-like"/>
    <property type="match status" value="1"/>
</dbReference>
<dbReference type="Pfam" id="PF01882">
    <property type="entry name" value="DUF58"/>
    <property type="match status" value="1"/>
</dbReference>
<dbReference type="CDD" id="cd00198">
    <property type="entry name" value="vWFA"/>
    <property type="match status" value="1"/>
</dbReference>
<proteinExistence type="predicted"/>